<dbReference type="Gene3D" id="3.20.20.80">
    <property type="entry name" value="Glycosidases"/>
    <property type="match status" value="4"/>
</dbReference>
<organism evidence="3 4">
    <name type="scientific">Pseudonocardia ailaonensis</name>
    <dbReference type="NCBI Taxonomy" id="367279"/>
    <lineage>
        <taxon>Bacteria</taxon>
        <taxon>Bacillati</taxon>
        <taxon>Actinomycetota</taxon>
        <taxon>Actinomycetes</taxon>
        <taxon>Pseudonocardiales</taxon>
        <taxon>Pseudonocardiaceae</taxon>
        <taxon>Pseudonocardia</taxon>
    </lineage>
</organism>
<dbReference type="PANTHER" id="PTHR10357">
    <property type="entry name" value="ALPHA-AMYLASE FAMILY MEMBER"/>
    <property type="match status" value="1"/>
</dbReference>
<dbReference type="InterPro" id="IPR012767">
    <property type="entry name" value="Trehalose_TreY"/>
</dbReference>
<evidence type="ECO:0000313" key="3">
    <source>
        <dbReference type="EMBL" id="GAA1837982.1"/>
    </source>
</evidence>
<feature type="region of interest" description="Disordered" evidence="1">
    <location>
        <begin position="361"/>
        <end position="395"/>
    </location>
</feature>
<sequence length="820" mass="88894">MARPSTTYRLQFSKDQTFQRGAELVAYLDQLGIGTLYSSPLLESGAGSNHGYDVVNPTWISVERGGIEGLDLLLRVLREAGMTMLIDIVPNHVGVEVPRANPWWWDVLAHGQGSRWAGHFDIDWAAGPLLLPILDADEAGALEQLKIENGELRYYEHAFPLAPGTGDGSPQEVHERQHYRLVSWKRGAAELTYRRFFDVSTLAAVRVEIPEVFEDTHREVLRWLSEHPEIVGLRVDHPDGLADPGAYVRRLREAIGPDRWLLVEKILHLGEEMPASWPVDGTSGYEALADVQGVFVDPSGAGLLTQFAAEHTGVRESAHAAEHRGRREVADTILAAEVARIAGVALGVPGVRAALEASAGPSGAAEGAEGAETVEGAESSDAPVASEVSEAAGADSSERLREAVAEFLCGFPVYRSYLPEGRESLDVAVSVARANRPDLAPVLGALHAALLADPHGLLATRVQQTSGMIMAKGVEDTAFYRWNRFVALNEVGGDPSRFGLSPTGFHTAFAAREAGRPATMTTLSTHDTKRSEDVRARLAVLAEIPREWTDLLRDWSARYPLPDRSLELLAWQCLVGAWPVPPELPDFRARLVAYLGKASKEAKLVTSHVDAVPEVDAAIAAWPEQVLSDPELVAEIQAFVDRISGPGWSNSLGQKLLQLAGPGVPDVYQGTELFEYSLVDPDNRRPVDFAARHALLARLDEGWLPDVDPEGAAKLLVTATAARLRRYRPELFHGYRAVPAQGAAAEHAVAFQRTGKLVAVVTRLPVGLAAKGGWGDTVLPLPDGAADWHDMITDTPVEGNAPRLDTLLSRYPVALLVRPV</sequence>
<dbReference type="CDD" id="cd11336">
    <property type="entry name" value="AmyAc_MTSase"/>
    <property type="match status" value="1"/>
</dbReference>
<evidence type="ECO:0000313" key="4">
    <source>
        <dbReference type="Proteomes" id="UP001500449"/>
    </source>
</evidence>
<gene>
    <name evidence="3" type="primary">treY</name>
    <name evidence="3" type="ORF">GCM10009836_16000</name>
</gene>
<comment type="caution">
    <text evidence="3">The sequence shown here is derived from an EMBL/GenBank/DDBJ whole genome shotgun (WGS) entry which is preliminary data.</text>
</comment>
<feature type="domain" description="Glycosyl hydrolase family 13 catalytic" evidence="2">
    <location>
        <begin position="16"/>
        <end position="700"/>
    </location>
</feature>
<accession>A0ABN2MTA6</accession>
<reference evidence="3 4" key="1">
    <citation type="journal article" date="2019" name="Int. J. Syst. Evol. Microbiol.">
        <title>The Global Catalogue of Microorganisms (GCM) 10K type strain sequencing project: providing services to taxonomists for standard genome sequencing and annotation.</title>
        <authorList>
            <consortium name="The Broad Institute Genomics Platform"/>
            <consortium name="The Broad Institute Genome Sequencing Center for Infectious Disease"/>
            <person name="Wu L."/>
            <person name="Ma J."/>
        </authorList>
    </citation>
    <scope>NUCLEOTIDE SEQUENCE [LARGE SCALE GENOMIC DNA]</scope>
    <source>
        <strain evidence="3 4">JCM 16009</strain>
    </source>
</reference>
<evidence type="ECO:0000256" key="1">
    <source>
        <dbReference type="SAM" id="MobiDB-lite"/>
    </source>
</evidence>
<dbReference type="PANTHER" id="PTHR10357:SF216">
    <property type="entry name" value="MALTOOLIGOSYL TREHALOSE SYNTHASE-RELATED"/>
    <property type="match status" value="1"/>
</dbReference>
<dbReference type="SUPFAM" id="SSF51445">
    <property type="entry name" value="(Trans)glycosidases"/>
    <property type="match status" value="1"/>
</dbReference>
<name>A0ABN2MTA6_9PSEU</name>
<dbReference type="RefSeq" id="WP_344414025.1">
    <property type="nucleotide sequence ID" value="NZ_BAAAQK010000004.1"/>
</dbReference>
<feature type="compositionally biased region" description="Low complexity" evidence="1">
    <location>
        <begin position="361"/>
        <end position="380"/>
    </location>
</feature>
<dbReference type="SMART" id="SM00642">
    <property type="entry name" value="Aamy"/>
    <property type="match status" value="1"/>
</dbReference>
<dbReference type="EMBL" id="BAAAQK010000004">
    <property type="protein sequence ID" value="GAA1837982.1"/>
    <property type="molecule type" value="Genomic_DNA"/>
</dbReference>
<dbReference type="Pfam" id="PF00128">
    <property type="entry name" value="Alpha-amylase"/>
    <property type="match status" value="1"/>
</dbReference>
<dbReference type="InterPro" id="IPR017853">
    <property type="entry name" value="GH"/>
</dbReference>
<keyword evidence="4" id="KW-1185">Reference proteome</keyword>
<dbReference type="InterPro" id="IPR006047">
    <property type="entry name" value="GH13_cat_dom"/>
</dbReference>
<dbReference type="Proteomes" id="UP001500449">
    <property type="component" value="Unassembled WGS sequence"/>
</dbReference>
<proteinExistence type="predicted"/>
<evidence type="ECO:0000259" key="2">
    <source>
        <dbReference type="SMART" id="SM00642"/>
    </source>
</evidence>
<protein>
    <submittedName>
        <fullName evidence="3">Malto-oligosyltrehalose synthase</fullName>
    </submittedName>
</protein>